<protein>
    <submittedName>
        <fullName evidence="3">Uncharacterized protein</fullName>
    </submittedName>
</protein>
<feature type="compositionally biased region" description="Basic and acidic residues" evidence="1">
    <location>
        <begin position="1"/>
        <end position="14"/>
    </location>
</feature>
<proteinExistence type="predicted"/>
<name>A0ABR9LUE5_9ACTN</name>
<comment type="caution">
    <text evidence="3">The sequence shown here is derived from an EMBL/GenBank/DDBJ whole genome shotgun (WGS) entry which is preliminary data.</text>
</comment>
<accession>A0ABR9LUE5</accession>
<evidence type="ECO:0000256" key="2">
    <source>
        <dbReference type="SAM" id="Phobius"/>
    </source>
</evidence>
<evidence type="ECO:0000313" key="4">
    <source>
        <dbReference type="Proteomes" id="UP000633509"/>
    </source>
</evidence>
<dbReference type="RefSeq" id="WP_192785227.1">
    <property type="nucleotide sequence ID" value="NZ_JADBEK010000001.1"/>
</dbReference>
<gene>
    <name evidence="3" type="ORF">H4W80_002524</name>
</gene>
<sequence>MINDHLERLSKGDDGPEGATAGDQPSTPIIETMRALLLDLPMGSSGAVAAAWLGGAVVLGLPVAAVLFRRRTASGG</sequence>
<dbReference type="Proteomes" id="UP000633509">
    <property type="component" value="Unassembled WGS sequence"/>
</dbReference>
<feature type="region of interest" description="Disordered" evidence="1">
    <location>
        <begin position="1"/>
        <end position="27"/>
    </location>
</feature>
<keyword evidence="2" id="KW-0812">Transmembrane</keyword>
<reference evidence="3 4" key="1">
    <citation type="submission" date="2020-10" db="EMBL/GenBank/DDBJ databases">
        <title>Sequencing the genomes of 1000 actinobacteria strains.</title>
        <authorList>
            <person name="Klenk H.-P."/>
        </authorList>
    </citation>
    <scope>NUCLEOTIDE SEQUENCE [LARGE SCALE GENOMIC DNA]</scope>
    <source>
        <strain evidence="3 4">DSM 43173</strain>
    </source>
</reference>
<evidence type="ECO:0000313" key="3">
    <source>
        <dbReference type="EMBL" id="MBE1584266.1"/>
    </source>
</evidence>
<keyword evidence="2" id="KW-0472">Membrane</keyword>
<evidence type="ECO:0000256" key="1">
    <source>
        <dbReference type="SAM" id="MobiDB-lite"/>
    </source>
</evidence>
<keyword evidence="4" id="KW-1185">Reference proteome</keyword>
<keyword evidence="2" id="KW-1133">Transmembrane helix</keyword>
<dbReference type="EMBL" id="JADBEK010000001">
    <property type="protein sequence ID" value="MBE1584266.1"/>
    <property type="molecule type" value="Genomic_DNA"/>
</dbReference>
<organism evidence="3 4">
    <name type="scientific">Nonomuraea angiospora</name>
    <dbReference type="NCBI Taxonomy" id="46172"/>
    <lineage>
        <taxon>Bacteria</taxon>
        <taxon>Bacillati</taxon>
        <taxon>Actinomycetota</taxon>
        <taxon>Actinomycetes</taxon>
        <taxon>Streptosporangiales</taxon>
        <taxon>Streptosporangiaceae</taxon>
        <taxon>Nonomuraea</taxon>
    </lineage>
</organism>
<feature type="transmembrane region" description="Helical" evidence="2">
    <location>
        <begin position="47"/>
        <end position="68"/>
    </location>
</feature>